<evidence type="ECO:0000313" key="3">
    <source>
        <dbReference type="Proteomes" id="UP000320762"/>
    </source>
</evidence>
<reference evidence="2 3" key="1">
    <citation type="journal article" date="2019" name="New Phytol.">
        <title>Comparative genomics reveals unique wood-decay strategies and fruiting body development in the Schizophyllaceae.</title>
        <authorList>
            <person name="Almasi E."/>
            <person name="Sahu N."/>
            <person name="Krizsan K."/>
            <person name="Balint B."/>
            <person name="Kovacs G.M."/>
            <person name="Kiss B."/>
            <person name="Cseklye J."/>
            <person name="Drula E."/>
            <person name="Henrissat B."/>
            <person name="Nagy I."/>
            <person name="Chovatia M."/>
            <person name="Adam C."/>
            <person name="LaButti K."/>
            <person name="Lipzen A."/>
            <person name="Riley R."/>
            <person name="Grigoriev I.V."/>
            <person name="Nagy L.G."/>
        </authorList>
    </citation>
    <scope>NUCLEOTIDE SEQUENCE [LARGE SCALE GENOMIC DNA]</scope>
    <source>
        <strain evidence="2 3">NL-1724</strain>
    </source>
</reference>
<accession>A0A550BSZ1</accession>
<dbReference type="EMBL" id="VDMD01000105">
    <property type="protein sequence ID" value="TRM55668.1"/>
    <property type="molecule type" value="Genomic_DNA"/>
</dbReference>
<protein>
    <submittedName>
        <fullName evidence="2">Uncharacterized protein</fullName>
    </submittedName>
</protein>
<organism evidence="2 3">
    <name type="scientific">Schizophyllum amplum</name>
    <dbReference type="NCBI Taxonomy" id="97359"/>
    <lineage>
        <taxon>Eukaryota</taxon>
        <taxon>Fungi</taxon>
        <taxon>Dikarya</taxon>
        <taxon>Basidiomycota</taxon>
        <taxon>Agaricomycotina</taxon>
        <taxon>Agaricomycetes</taxon>
        <taxon>Agaricomycetidae</taxon>
        <taxon>Agaricales</taxon>
        <taxon>Schizophyllaceae</taxon>
        <taxon>Schizophyllum</taxon>
    </lineage>
</organism>
<keyword evidence="3" id="KW-1185">Reference proteome</keyword>
<comment type="caution">
    <text evidence="2">The sequence shown here is derived from an EMBL/GenBank/DDBJ whole genome shotgun (WGS) entry which is preliminary data.</text>
</comment>
<evidence type="ECO:0000313" key="2">
    <source>
        <dbReference type="EMBL" id="TRM55668.1"/>
    </source>
</evidence>
<dbReference type="Proteomes" id="UP000320762">
    <property type="component" value="Unassembled WGS sequence"/>
</dbReference>
<sequence length="57" mass="6171">MKARGPSTHSSRRVSTRGRESSPDTSRVAGPCRQLSTLGSHSLELRVSNRGREGCFA</sequence>
<dbReference type="AlphaFoldDB" id="A0A550BSZ1"/>
<evidence type="ECO:0000256" key="1">
    <source>
        <dbReference type="SAM" id="MobiDB-lite"/>
    </source>
</evidence>
<feature type="region of interest" description="Disordered" evidence="1">
    <location>
        <begin position="1"/>
        <end position="35"/>
    </location>
</feature>
<gene>
    <name evidence="2" type="ORF">BD626DRAFT_523579</name>
</gene>
<proteinExistence type="predicted"/>
<name>A0A550BSZ1_9AGAR</name>